<evidence type="ECO:0000313" key="7">
    <source>
        <dbReference type="EMBL" id="SMP12184.1"/>
    </source>
</evidence>
<proteinExistence type="predicted"/>
<feature type="transmembrane region" description="Helical" evidence="6">
    <location>
        <begin position="7"/>
        <end position="23"/>
    </location>
</feature>
<gene>
    <name evidence="7" type="ORF">SAMN06264868_10948</name>
</gene>
<evidence type="ECO:0000256" key="1">
    <source>
        <dbReference type="ARBA" id="ARBA00004141"/>
    </source>
</evidence>
<dbReference type="Proteomes" id="UP001157947">
    <property type="component" value="Unassembled WGS sequence"/>
</dbReference>
<keyword evidence="5 6" id="KW-0472">Membrane</keyword>
<keyword evidence="3 6" id="KW-0812">Transmembrane</keyword>
<feature type="transmembrane region" description="Helical" evidence="6">
    <location>
        <begin position="115"/>
        <end position="134"/>
    </location>
</feature>
<dbReference type="PANTHER" id="PTHR10283:SF82">
    <property type="entry name" value="SOLUTE CARRIER FAMILY 13 MEMBER 2"/>
    <property type="match status" value="1"/>
</dbReference>
<feature type="transmembrane region" description="Helical" evidence="6">
    <location>
        <begin position="210"/>
        <end position="231"/>
    </location>
</feature>
<dbReference type="GO" id="GO:0015141">
    <property type="term" value="F:succinate transmembrane transporter activity"/>
    <property type="evidence" value="ECO:0007669"/>
    <property type="project" value="UniProtKB-ARBA"/>
</dbReference>
<dbReference type="PANTHER" id="PTHR10283">
    <property type="entry name" value="SOLUTE CARRIER FAMILY 13 MEMBER"/>
    <property type="match status" value="1"/>
</dbReference>
<evidence type="ECO:0000256" key="2">
    <source>
        <dbReference type="ARBA" id="ARBA00022448"/>
    </source>
</evidence>
<dbReference type="NCBIfam" id="TIGR00785">
    <property type="entry name" value="dass"/>
    <property type="match status" value="1"/>
</dbReference>
<keyword evidence="2" id="KW-0813">Transport</keyword>
<evidence type="ECO:0000313" key="8">
    <source>
        <dbReference type="Proteomes" id="UP001157947"/>
    </source>
</evidence>
<feature type="transmembrane region" description="Helical" evidence="6">
    <location>
        <begin position="77"/>
        <end position="95"/>
    </location>
</feature>
<keyword evidence="4 6" id="KW-1133">Transmembrane helix</keyword>
<accession>A0AA45WLY4</accession>
<evidence type="ECO:0000256" key="3">
    <source>
        <dbReference type="ARBA" id="ARBA00022692"/>
    </source>
</evidence>
<dbReference type="RefSeq" id="WP_265134400.1">
    <property type="nucleotide sequence ID" value="NZ_FXTX01000009.1"/>
</dbReference>
<reference evidence="7" key="1">
    <citation type="submission" date="2017-05" db="EMBL/GenBank/DDBJ databases">
        <authorList>
            <person name="Varghese N."/>
            <person name="Submissions S."/>
        </authorList>
    </citation>
    <scope>NUCLEOTIDE SEQUENCE</scope>
    <source>
        <strain evidence="7">DSM 18763</strain>
    </source>
</reference>
<feature type="transmembrane region" description="Helical" evidence="6">
    <location>
        <begin position="399"/>
        <end position="419"/>
    </location>
</feature>
<dbReference type="GO" id="GO:0005886">
    <property type="term" value="C:plasma membrane"/>
    <property type="evidence" value="ECO:0007669"/>
    <property type="project" value="TreeGrafter"/>
</dbReference>
<protein>
    <submittedName>
        <fullName evidence="7">Solute carrier family 13 (Sodium-dependent dicarboxylate transporter), member 2/3/5</fullName>
    </submittedName>
</protein>
<feature type="transmembrane region" description="Helical" evidence="6">
    <location>
        <begin position="140"/>
        <end position="157"/>
    </location>
</feature>
<feature type="transmembrane region" description="Helical" evidence="6">
    <location>
        <begin position="169"/>
        <end position="190"/>
    </location>
</feature>
<dbReference type="InterPro" id="IPR001898">
    <property type="entry name" value="SLC13A/DASS"/>
</dbReference>
<feature type="transmembrane region" description="Helical" evidence="6">
    <location>
        <begin position="319"/>
        <end position="336"/>
    </location>
</feature>
<sequence length="462" mass="50709">MKIDKKTAGLIFAPLIATLLYIAPYDIPIPAKITLSIIVFCVILWLTEPIPVSITALIGVSIAVLTGVIDIKDAFSGFSNPVIILFIGSFLIAYAMSKHGVDRKIALRFLSNEIFLKNSISIIIGFSLISFLISMWISNTATTAMLLPMAIGVINLLKEKNVKGIKNFSAYILLTIAFGASIGGVATIVGSPTNIVGVGFLREEGYKITFLDWIKIAFPIAVFMYLVMILYTKFKIRNIELDYQAVKNIIFSSKKENFNKTDIKIILAFGLAIFLWFLSAVIDIPESLVALLSASLLFILKDEEKNPILTAEDIKSVDWDTVLLFAGGLSLGNIISKSGLAKYIGEKISILFSKEDILLLLIFFIILTVLITEISSNTATVITFAPIVIAVLKEYNIDIFYPVLFVVFASSFAFMLPVATPPNAIVYGTKYIKLSQMIKFGLVLEIAGIVILSLLLILFIGV</sequence>
<feature type="transmembrane region" description="Helical" evidence="6">
    <location>
        <begin position="266"/>
        <end position="299"/>
    </location>
</feature>
<comment type="caution">
    <text evidence="7">The sequence shown here is derived from an EMBL/GenBank/DDBJ whole genome shotgun (WGS) entry which is preliminary data.</text>
</comment>
<comment type="subcellular location">
    <subcellularLocation>
        <location evidence="1">Membrane</location>
        <topology evidence="1">Multi-pass membrane protein</topology>
    </subcellularLocation>
</comment>
<organism evidence="7 8">
    <name type="scientific">Venenivibrio stagnispumantis</name>
    <dbReference type="NCBI Taxonomy" id="407998"/>
    <lineage>
        <taxon>Bacteria</taxon>
        <taxon>Pseudomonadati</taxon>
        <taxon>Aquificota</taxon>
        <taxon>Aquificia</taxon>
        <taxon>Aquificales</taxon>
        <taxon>Hydrogenothermaceae</taxon>
        <taxon>Venenivibrio</taxon>
    </lineage>
</organism>
<dbReference type="CDD" id="cd01115">
    <property type="entry name" value="SLC13_permease"/>
    <property type="match status" value="1"/>
</dbReference>
<feature type="transmembrane region" description="Helical" evidence="6">
    <location>
        <begin position="440"/>
        <end position="460"/>
    </location>
</feature>
<dbReference type="AlphaFoldDB" id="A0AA45WLY4"/>
<name>A0AA45WLY4_9AQUI</name>
<dbReference type="EMBL" id="FXTX01000009">
    <property type="protein sequence ID" value="SMP12184.1"/>
    <property type="molecule type" value="Genomic_DNA"/>
</dbReference>
<evidence type="ECO:0000256" key="5">
    <source>
        <dbReference type="ARBA" id="ARBA00023136"/>
    </source>
</evidence>
<dbReference type="Pfam" id="PF00939">
    <property type="entry name" value="Na_sulph_symp"/>
    <property type="match status" value="1"/>
</dbReference>
<keyword evidence="8" id="KW-1185">Reference proteome</keyword>
<evidence type="ECO:0000256" key="6">
    <source>
        <dbReference type="SAM" id="Phobius"/>
    </source>
</evidence>
<dbReference type="InterPro" id="IPR031312">
    <property type="entry name" value="Na/sul_symport_CS"/>
</dbReference>
<dbReference type="PROSITE" id="PS01271">
    <property type="entry name" value="NA_SULFATE"/>
    <property type="match status" value="1"/>
</dbReference>
<feature type="transmembrane region" description="Helical" evidence="6">
    <location>
        <begin position="357"/>
        <end position="387"/>
    </location>
</feature>
<evidence type="ECO:0000256" key="4">
    <source>
        <dbReference type="ARBA" id="ARBA00022989"/>
    </source>
</evidence>